<dbReference type="AlphaFoldDB" id="A0A1L7X4Z1"/>
<evidence type="ECO:0000313" key="2">
    <source>
        <dbReference type="EMBL" id="CZR60067.1"/>
    </source>
</evidence>
<feature type="transmembrane region" description="Helical" evidence="1">
    <location>
        <begin position="288"/>
        <end position="309"/>
    </location>
</feature>
<keyword evidence="3" id="KW-1185">Reference proteome</keyword>
<keyword evidence="1" id="KW-1133">Transmembrane helix</keyword>
<keyword evidence="1" id="KW-0472">Membrane</keyword>
<accession>A0A1L7X4Z1</accession>
<dbReference type="Proteomes" id="UP000184330">
    <property type="component" value="Unassembled WGS sequence"/>
</dbReference>
<feature type="transmembrane region" description="Helical" evidence="1">
    <location>
        <begin position="259"/>
        <end position="276"/>
    </location>
</feature>
<feature type="transmembrane region" description="Helical" evidence="1">
    <location>
        <begin position="316"/>
        <end position="339"/>
    </location>
</feature>
<evidence type="ECO:0000313" key="3">
    <source>
        <dbReference type="Proteomes" id="UP000184330"/>
    </source>
</evidence>
<keyword evidence="1" id="KW-0812">Transmembrane</keyword>
<gene>
    <name evidence="2" type="ORF">PAC_09962</name>
</gene>
<reference evidence="2 3" key="1">
    <citation type="submission" date="2016-03" db="EMBL/GenBank/DDBJ databases">
        <authorList>
            <person name="Ploux O."/>
        </authorList>
    </citation>
    <scope>NUCLEOTIDE SEQUENCE [LARGE SCALE GENOMIC DNA]</scope>
    <source>
        <strain evidence="2 3">UAMH 11012</strain>
    </source>
</reference>
<protein>
    <submittedName>
        <fullName evidence="2">Uncharacterized protein</fullName>
    </submittedName>
</protein>
<feature type="transmembrane region" description="Helical" evidence="1">
    <location>
        <begin position="395"/>
        <end position="418"/>
    </location>
</feature>
<proteinExistence type="predicted"/>
<dbReference type="EMBL" id="FJOG01000015">
    <property type="protein sequence ID" value="CZR60067.1"/>
    <property type="molecule type" value="Genomic_DNA"/>
</dbReference>
<evidence type="ECO:0000256" key="1">
    <source>
        <dbReference type="SAM" id="Phobius"/>
    </source>
</evidence>
<name>A0A1L7X4Z1_9HELO</name>
<organism evidence="2 3">
    <name type="scientific">Phialocephala subalpina</name>
    <dbReference type="NCBI Taxonomy" id="576137"/>
    <lineage>
        <taxon>Eukaryota</taxon>
        <taxon>Fungi</taxon>
        <taxon>Dikarya</taxon>
        <taxon>Ascomycota</taxon>
        <taxon>Pezizomycotina</taxon>
        <taxon>Leotiomycetes</taxon>
        <taxon>Helotiales</taxon>
        <taxon>Mollisiaceae</taxon>
        <taxon>Phialocephala</taxon>
        <taxon>Phialocephala fortinii species complex</taxon>
    </lineage>
</organism>
<dbReference type="OrthoDB" id="4582561at2759"/>
<sequence length="604" mass="65590">MTSLNLTFDHNLSISLPPLSDAITKLDFLFPTASIDSLINNSTFTRTIGCSNSTPNVSCIDTCGNVSDVFSSWPNFYSCSWYPALAEALNGADLNVAQVEVLNAKCVSPNLSIVPSNISSTIATCLSDYCQSSPDCLGIDTYSSCSLDNLLSRDASGDLNRTSAIVCLRDSVCGSTASVNPDIGGLGVILSLMIQYSLSIDAFMLHFLFDQQYRLKKWRWRRKGNPESASKSLAEAKKTRKEHLEALTSAVVEFQKSQCFFAATLQIASLIVLPTFGPGEHNRDRVLLRLTAANAIAPIVLTLAHIEVLGGRNSTYILLLSALTYVLGTAAFGVSLPVYGGGFLFLNYDNPTIPVLSCGNLAPFAPCYLGNEFFLYGFWTNNSGIFYSETQNTGLTVWILTSGIMLYRLRFAFITGALDLKQPVKTLRSNCLHLYRKISNFMKSFRYIERAVLFCKSTTIYHISTKACHDLLIFLGKSTSWLYIQILFGTIALSMQFVSVIQVFDLSSNIIATQMSSGQIVAVGIWVPVLLEYGYLEINGAKEGTEYRLKQPLVVTAGPVPVAVGALQGSASVSGLSTGSSAGASAAGRQNLIPRFSFEAGRQV</sequence>
<dbReference type="STRING" id="576137.A0A1L7X4Z1"/>
<feature type="transmembrane region" description="Helical" evidence="1">
    <location>
        <begin position="481"/>
        <end position="504"/>
    </location>
</feature>
<feature type="transmembrane region" description="Helical" evidence="1">
    <location>
        <begin position="183"/>
        <end position="209"/>
    </location>
</feature>